<keyword evidence="1" id="KW-0378">Hydrolase</keyword>
<proteinExistence type="predicted"/>
<dbReference type="RefSeq" id="WP_069519503.1">
    <property type="nucleotide sequence ID" value="NZ_FOFP01000017.1"/>
</dbReference>
<dbReference type="InterPro" id="IPR050300">
    <property type="entry name" value="GDXG_lipolytic_enzyme"/>
</dbReference>
<protein>
    <submittedName>
        <fullName evidence="3">Acetyl esterase</fullName>
    </submittedName>
</protein>
<dbReference type="Gene3D" id="3.40.50.1820">
    <property type="entry name" value="alpha/beta hydrolase"/>
    <property type="match status" value="1"/>
</dbReference>
<dbReference type="Pfam" id="PF07859">
    <property type="entry name" value="Abhydrolase_3"/>
    <property type="match status" value="1"/>
</dbReference>
<evidence type="ECO:0000313" key="3">
    <source>
        <dbReference type="EMBL" id="SER19859.1"/>
    </source>
</evidence>
<accession>A0ABY1BMM1</accession>
<name>A0ABY1BMM1_9PSED</name>
<dbReference type="EMBL" id="FOFP01000017">
    <property type="protein sequence ID" value="SER19859.1"/>
    <property type="molecule type" value="Genomic_DNA"/>
</dbReference>
<reference evidence="3 4" key="1">
    <citation type="submission" date="2016-10" db="EMBL/GenBank/DDBJ databases">
        <authorList>
            <person name="Varghese N."/>
            <person name="Submissions S."/>
        </authorList>
    </citation>
    <scope>NUCLEOTIDE SEQUENCE [LARGE SCALE GENOMIC DNA]</scope>
    <source>
        <strain evidence="3 4">CIP 109853</strain>
    </source>
</reference>
<comment type="caution">
    <text evidence="3">The sequence shown here is derived from an EMBL/GenBank/DDBJ whole genome shotgun (WGS) entry which is preliminary data.</text>
</comment>
<organism evidence="3 4">
    <name type="scientific">Pseudomonas cuatrocienegasensis</name>
    <dbReference type="NCBI Taxonomy" id="543360"/>
    <lineage>
        <taxon>Bacteria</taxon>
        <taxon>Pseudomonadati</taxon>
        <taxon>Pseudomonadota</taxon>
        <taxon>Gammaproteobacteria</taxon>
        <taxon>Pseudomonadales</taxon>
        <taxon>Pseudomonadaceae</taxon>
        <taxon>Pseudomonas</taxon>
    </lineage>
</organism>
<gene>
    <name evidence="3" type="ORF">SAMN05216600_11757</name>
</gene>
<evidence type="ECO:0000313" key="4">
    <source>
        <dbReference type="Proteomes" id="UP000198512"/>
    </source>
</evidence>
<evidence type="ECO:0000259" key="2">
    <source>
        <dbReference type="Pfam" id="PF07859"/>
    </source>
</evidence>
<dbReference type="PANTHER" id="PTHR48081">
    <property type="entry name" value="AB HYDROLASE SUPERFAMILY PROTEIN C4A8.06C"/>
    <property type="match status" value="1"/>
</dbReference>
<dbReference type="InterPro" id="IPR013094">
    <property type="entry name" value="AB_hydrolase_3"/>
</dbReference>
<dbReference type="PANTHER" id="PTHR48081:SF8">
    <property type="entry name" value="ALPHA_BETA HYDROLASE FOLD-3 DOMAIN-CONTAINING PROTEIN-RELATED"/>
    <property type="match status" value="1"/>
</dbReference>
<feature type="domain" description="Alpha/beta hydrolase fold-3" evidence="2">
    <location>
        <begin position="66"/>
        <end position="273"/>
    </location>
</feature>
<evidence type="ECO:0000256" key="1">
    <source>
        <dbReference type="ARBA" id="ARBA00022801"/>
    </source>
</evidence>
<sequence>MRPLTSVAAKLLRAFARRMQASFTYDPAVYPLRSREERWLPTSAGSVRCLFYWPQVEPGVRLPVYLNLHGGGFVAGIPEHDDSYCQRLAHNLQCLVVNPDYALAPEHPFPDGLNQCFAVLEWLASQAPKLGIDPWRMAVGGQSAGGNLATGVARLARDHAHLRVLHQVLVYAAFDLQQAPALKRSVIAKPLLSPGLMGFFNRCYLPDPTQAGEALASPARSSIEELRGLPPATVISAEYDLLQAESEQYGSRLRLAGVAVNARVFEGCDHMFTHLGPEPAAEAAWQQIEDDLRQAFAVGQGDAA</sequence>
<dbReference type="InterPro" id="IPR029058">
    <property type="entry name" value="AB_hydrolase_fold"/>
</dbReference>
<dbReference type="Proteomes" id="UP000198512">
    <property type="component" value="Unassembled WGS sequence"/>
</dbReference>
<keyword evidence="4" id="KW-1185">Reference proteome</keyword>
<dbReference type="SUPFAM" id="SSF53474">
    <property type="entry name" value="alpha/beta-Hydrolases"/>
    <property type="match status" value="1"/>
</dbReference>